<gene>
    <name evidence="2" type="ORF">HCR76_04620</name>
</gene>
<dbReference type="EMBL" id="CP061169">
    <property type="protein sequence ID" value="QPZ39350.1"/>
    <property type="molecule type" value="Genomic_DNA"/>
</dbReference>
<keyword evidence="3" id="KW-1185">Reference proteome</keyword>
<dbReference type="SUPFAM" id="SSF53067">
    <property type="entry name" value="Actin-like ATPase domain"/>
    <property type="match status" value="1"/>
</dbReference>
<evidence type="ECO:0000313" key="2">
    <source>
        <dbReference type="EMBL" id="QPZ39350.1"/>
    </source>
</evidence>
<dbReference type="InterPro" id="IPR000600">
    <property type="entry name" value="ROK"/>
</dbReference>
<protein>
    <submittedName>
        <fullName evidence="2">ROK family transcriptional regulator</fullName>
    </submittedName>
</protein>
<dbReference type="InterPro" id="IPR036390">
    <property type="entry name" value="WH_DNA-bd_sf"/>
</dbReference>
<proteinExistence type="inferred from homology"/>
<organism evidence="2 3">
    <name type="scientific">Paramicrobacterium chengjingii</name>
    <dbReference type="NCBI Taxonomy" id="2769067"/>
    <lineage>
        <taxon>Bacteria</taxon>
        <taxon>Bacillati</taxon>
        <taxon>Actinomycetota</taxon>
        <taxon>Actinomycetes</taxon>
        <taxon>Micrococcales</taxon>
        <taxon>Microbacteriaceae</taxon>
        <taxon>Paramicrobacterium</taxon>
    </lineage>
</organism>
<dbReference type="Proteomes" id="UP000662814">
    <property type="component" value="Chromosome"/>
</dbReference>
<dbReference type="InterPro" id="IPR036388">
    <property type="entry name" value="WH-like_DNA-bd_sf"/>
</dbReference>
<sequence>MSTFGFPALMANDHRVLRLLRDNGPQSRAALSVATGLSPTTITKIVAPLLDFGLLTEDSADTPARVGRPATKLRLNPSAIAVVGAHIGVGEVTVGIADGAANMRLQRSIRFDVSSSPSEVLELLADAIDAELRVWHGPAVIGVGVAVPGSADIRHRTNVLSINLDWHDVPIADHLELRLRLPVVVEHNVRAMALADQRYGRPSELNLAYVYAQTGTGLGMVLNGEPFYSGAHGVSSLGHLRVDPSGRTCSCGSRGCVETVVSDAFLQEAVGASDGPDVGSSLLHVLEDRARDGDLSARSALTELVEYLGLGLASVINLMGPRTIVMGGFLAEASSSFLSELAANVDSEIFPLLIDSYTFALPTFRDSEGGSAGSATALEYLLFTPKRAT</sequence>
<evidence type="ECO:0000313" key="3">
    <source>
        <dbReference type="Proteomes" id="UP000662814"/>
    </source>
</evidence>
<dbReference type="Gene3D" id="1.10.10.10">
    <property type="entry name" value="Winged helix-like DNA-binding domain superfamily/Winged helix DNA-binding domain"/>
    <property type="match status" value="1"/>
</dbReference>
<comment type="similarity">
    <text evidence="1">Belongs to the ROK (NagC/XylR) family.</text>
</comment>
<dbReference type="Pfam" id="PF00480">
    <property type="entry name" value="ROK"/>
    <property type="match status" value="1"/>
</dbReference>
<dbReference type="Gene3D" id="3.30.420.40">
    <property type="match status" value="2"/>
</dbReference>
<accession>A0ABX6YKU7</accession>
<evidence type="ECO:0000256" key="1">
    <source>
        <dbReference type="ARBA" id="ARBA00006479"/>
    </source>
</evidence>
<dbReference type="InterPro" id="IPR043129">
    <property type="entry name" value="ATPase_NBD"/>
</dbReference>
<dbReference type="SUPFAM" id="SSF46785">
    <property type="entry name" value="Winged helix' DNA-binding domain"/>
    <property type="match status" value="1"/>
</dbReference>
<dbReference type="PANTHER" id="PTHR18964:SF149">
    <property type="entry name" value="BIFUNCTIONAL UDP-N-ACETYLGLUCOSAMINE 2-EPIMERASE_N-ACETYLMANNOSAMINE KINASE"/>
    <property type="match status" value="1"/>
</dbReference>
<dbReference type="Pfam" id="PF13412">
    <property type="entry name" value="HTH_24"/>
    <property type="match status" value="1"/>
</dbReference>
<reference evidence="2 3" key="1">
    <citation type="submission" date="2020-12" db="EMBL/GenBank/DDBJ databases">
        <title>Microbacterium sp. HY060.</title>
        <authorList>
            <person name="Zhou J."/>
        </authorList>
    </citation>
    <scope>NUCLEOTIDE SEQUENCE [LARGE SCALE GENOMIC DNA]</scope>
    <source>
        <strain evidence="2 3">HY60</strain>
    </source>
</reference>
<name>A0ABX6YKU7_9MICO</name>
<dbReference type="PANTHER" id="PTHR18964">
    <property type="entry name" value="ROK (REPRESSOR, ORF, KINASE) FAMILY"/>
    <property type="match status" value="1"/>
</dbReference>
<dbReference type="RefSeq" id="WP_166988661.1">
    <property type="nucleotide sequence ID" value="NZ_CP061169.1"/>
</dbReference>